<accession>A0A251X8I8</accession>
<dbReference type="EMBL" id="MSLT01000012">
    <property type="protein sequence ID" value="OUD14291.1"/>
    <property type="molecule type" value="Genomic_DNA"/>
</dbReference>
<dbReference type="PANTHER" id="PTHR43429">
    <property type="entry name" value="PYRIDINE NUCLEOTIDE-DISULFIDE OXIDOREDUCTASE DOMAIN-CONTAINING"/>
    <property type="match status" value="1"/>
</dbReference>
<feature type="domain" description="FAD/NAD(P)-binding" evidence="6">
    <location>
        <begin position="273"/>
        <end position="333"/>
    </location>
</feature>
<dbReference type="RefSeq" id="WP_086488072.1">
    <property type="nucleotide sequence ID" value="NZ_MSLT01000012.1"/>
</dbReference>
<evidence type="ECO:0000256" key="3">
    <source>
        <dbReference type="ARBA" id="ARBA00022630"/>
    </source>
</evidence>
<evidence type="ECO:0000313" key="7">
    <source>
        <dbReference type="EMBL" id="OUD14291.1"/>
    </source>
</evidence>
<dbReference type="Proteomes" id="UP000194798">
    <property type="component" value="Unassembled WGS sequence"/>
</dbReference>
<comment type="cofactor">
    <cofactor evidence="1">
        <name>FAD</name>
        <dbReference type="ChEBI" id="CHEBI:57692"/>
    </cofactor>
</comment>
<evidence type="ECO:0000259" key="6">
    <source>
        <dbReference type="Pfam" id="PF07992"/>
    </source>
</evidence>
<proteinExistence type="inferred from homology"/>
<dbReference type="GO" id="GO:0016491">
    <property type="term" value="F:oxidoreductase activity"/>
    <property type="evidence" value="ECO:0007669"/>
    <property type="project" value="InterPro"/>
</dbReference>
<comment type="similarity">
    <text evidence="2">Belongs to the FAD-dependent oxidoreductase family.</text>
</comment>
<dbReference type="AlphaFoldDB" id="A0A251X8I8"/>
<gene>
    <name evidence="7" type="ORF">TPSD3_08180</name>
</gene>
<dbReference type="PRINTS" id="PR00411">
    <property type="entry name" value="PNDRDTASEI"/>
</dbReference>
<dbReference type="PANTHER" id="PTHR43429:SF3">
    <property type="entry name" value="NITRITE REDUCTASE [NAD(P)H]"/>
    <property type="match status" value="1"/>
</dbReference>
<feature type="domain" description="FAD/NAD(P)-binding" evidence="6">
    <location>
        <begin position="2"/>
        <end position="220"/>
    </location>
</feature>
<evidence type="ECO:0000256" key="5">
    <source>
        <dbReference type="SAM" id="MobiDB-lite"/>
    </source>
</evidence>
<keyword evidence="3" id="KW-0285">Flavoprotein</keyword>
<keyword evidence="8" id="KW-1185">Reference proteome</keyword>
<comment type="caution">
    <text evidence="7">The sequence shown here is derived from an EMBL/GenBank/DDBJ whole genome shotgun (WGS) entry which is preliminary data.</text>
</comment>
<dbReference type="InterPro" id="IPR050260">
    <property type="entry name" value="FAD-bd_OxRdtase"/>
</dbReference>
<name>A0A251X8I8_9GAMM</name>
<sequence>MQHIIIGAGPAGVIAAETLRRQDPFCSITIISDEPELPYSRMAIPYYLIQKIGEEGTHLRKTPHHFQHERIELLQGKVEKVDTRQRIVKLTNGTRRDFDTLLIATGSSPLKPPVPGIDLPNVYNCWTLEDGRKIAAQLRPGAKILLLGAGFIGCIVLEALALRGVNLTVVEMGDRMVPRMMNKTAGNMIKQWCENKGVAVHTSTRVVKIESTRDAVMSSEPETAPAQVPPVPETHEPKGFLARLFGGGSTPTAPAPAPVAPRETPKEITEPLLVHLDNGEKLAVDMVISAAGVKPNIDFLQGSGIQMNRGILVDHHLQTNVHGIYAAGDVAEGRDFSTWNLDVHAIQPTASEHGRVAALNMTGEATYYRGSFNMNVLDTLGLISTSFGLWMGVRGGDASEFHDPDHFRYINLEFDGDILVGATTLGMTQHVGVLRGLIQNRVPLGHWKERLKTDPTRLMEAYIACTQPASLTGIPA</sequence>
<organism evidence="7 8">
    <name type="scientific">Thioflexithrix psekupsensis</name>
    <dbReference type="NCBI Taxonomy" id="1570016"/>
    <lineage>
        <taxon>Bacteria</taxon>
        <taxon>Pseudomonadati</taxon>
        <taxon>Pseudomonadota</taxon>
        <taxon>Gammaproteobacteria</taxon>
        <taxon>Thiotrichales</taxon>
        <taxon>Thioflexithrix</taxon>
    </lineage>
</organism>
<dbReference type="Gene3D" id="3.50.50.60">
    <property type="entry name" value="FAD/NAD(P)-binding domain"/>
    <property type="match status" value="3"/>
</dbReference>
<reference evidence="7 8" key="1">
    <citation type="submission" date="2016-12" db="EMBL/GenBank/DDBJ databases">
        <title>Thioflexothrix psekupsii D3 genome sequencing and assembly.</title>
        <authorList>
            <person name="Fomenkov A."/>
            <person name="Vincze T."/>
            <person name="Grabovich M."/>
            <person name="Anton B.P."/>
            <person name="Dubinina G."/>
            <person name="Orlova M."/>
            <person name="Belousova E."/>
            <person name="Roberts R.J."/>
        </authorList>
    </citation>
    <scope>NUCLEOTIDE SEQUENCE [LARGE SCALE GENOMIC DNA]</scope>
    <source>
        <strain evidence="7">D3</strain>
    </source>
</reference>
<feature type="region of interest" description="Disordered" evidence="5">
    <location>
        <begin position="212"/>
        <end position="232"/>
    </location>
</feature>
<evidence type="ECO:0000256" key="1">
    <source>
        <dbReference type="ARBA" id="ARBA00001974"/>
    </source>
</evidence>
<dbReference type="SUPFAM" id="SSF51905">
    <property type="entry name" value="FAD/NAD(P)-binding domain"/>
    <property type="match status" value="1"/>
</dbReference>
<keyword evidence="4" id="KW-0274">FAD</keyword>
<evidence type="ECO:0000256" key="4">
    <source>
        <dbReference type="ARBA" id="ARBA00022827"/>
    </source>
</evidence>
<dbReference type="InterPro" id="IPR023753">
    <property type="entry name" value="FAD/NAD-binding_dom"/>
</dbReference>
<dbReference type="Pfam" id="PF07992">
    <property type="entry name" value="Pyr_redox_2"/>
    <property type="match status" value="2"/>
</dbReference>
<protein>
    <submittedName>
        <fullName evidence="7">FAD-dependent oxidoreductase</fullName>
    </submittedName>
</protein>
<evidence type="ECO:0000313" key="8">
    <source>
        <dbReference type="Proteomes" id="UP000194798"/>
    </source>
</evidence>
<dbReference type="PRINTS" id="PR00368">
    <property type="entry name" value="FADPNR"/>
</dbReference>
<evidence type="ECO:0000256" key="2">
    <source>
        <dbReference type="ARBA" id="ARBA00006442"/>
    </source>
</evidence>
<dbReference type="InterPro" id="IPR036188">
    <property type="entry name" value="FAD/NAD-bd_sf"/>
</dbReference>
<dbReference type="OrthoDB" id="9768666at2"/>